<evidence type="ECO:0000313" key="7">
    <source>
        <dbReference type="EMBL" id="KIY67575.1"/>
    </source>
</evidence>
<sequence length="180" mass="19942">MSQICIDGAGDPRVPILARVSLVDYRGAILLDEIVQPTQAVVDYRTAETGCTPATFSHASPFLDTQSRVAQLIANKILVGHRLWDALSVLHLSHPAVSMRDMALFPPLRRSLQRHAIVDLSTLISAFMGRQIGRNPVHSVEQARAVMDLFRSCESTIENRISTGEWPFELAPPDYAAFYT</sequence>
<dbReference type="PANTHER" id="PTHR12801:SF45">
    <property type="entry name" value="RNA EXONUCLEASE 4"/>
    <property type="match status" value="1"/>
</dbReference>
<keyword evidence="1" id="KW-0698">rRNA processing</keyword>
<proteinExistence type="predicted"/>
<dbReference type="GO" id="GO:0005634">
    <property type="term" value="C:nucleus"/>
    <property type="evidence" value="ECO:0007669"/>
    <property type="project" value="TreeGrafter"/>
</dbReference>
<dbReference type="SUPFAM" id="SSF53098">
    <property type="entry name" value="Ribonuclease H-like"/>
    <property type="match status" value="1"/>
</dbReference>
<evidence type="ECO:0000256" key="3">
    <source>
        <dbReference type="ARBA" id="ARBA00022801"/>
    </source>
</evidence>
<reference evidence="7 8" key="1">
    <citation type="journal article" date="2015" name="Fungal Genet. Biol.">
        <title>Evolution of novel wood decay mechanisms in Agaricales revealed by the genome sequences of Fistulina hepatica and Cylindrobasidium torrendii.</title>
        <authorList>
            <person name="Floudas D."/>
            <person name="Held B.W."/>
            <person name="Riley R."/>
            <person name="Nagy L.G."/>
            <person name="Koehler G."/>
            <person name="Ransdell A.S."/>
            <person name="Younus H."/>
            <person name="Chow J."/>
            <person name="Chiniquy J."/>
            <person name="Lipzen A."/>
            <person name="Tritt A."/>
            <person name="Sun H."/>
            <person name="Haridas S."/>
            <person name="LaButti K."/>
            <person name="Ohm R.A."/>
            <person name="Kues U."/>
            <person name="Blanchette R.A."/>
            <person name="Grigoriev I.V."/>
            <person name="Minto R.E."/>
            <person name="Hibbett D.S."/>
        </authorList>
    </citation>
    <scope>NUCLEOTIDE SEQUENCE [LARGE SCALE GENOMIC DNA]</scope>
    <source>
        <strain evidence="7 8">FP15055 ss-10</strain>
    </source>
</reference>
<keyword evidence="4" id="KW-0269">Exonuclease</keyword>
<comment type="function">
    <text evidence="5">Exoribonuclease involved in ribosome biosynthesis. Involved in the processing of ITS1, the internal transcribed spacer localized between the 18S and 5.8S rRNAs.</text>
</comment>
<dbReference type="STRING" id="1314674.A0A0D7BBF2"/>
<name>A0A0D7BBF2_9AGAR</name>
<dbReference type="PANTHER" id="PTHR12801">
    <property type="entry name" value="RNA EXONUCLEASE REXO1 / RECO3 FAMILY MEMBER-RELATED"/>
    <property type="match status" value="1"/>
</dbReference>
<evidence type="ECO:0000256" key="1">
    <source>
        <dbReference type="ARBA" id="ARBA00022552"/>
    </source>
</evidence>
<protein>
    <recommendedName>
        <fullName evidence="6">Exonuclease domain-containing protein</fullName>
    </recommendedName>
</protein>
<dbReference type="InterPro" id="IPR036397">
    <property type="entry name" value="RNaseH_sf"/>
</dbReference>
<feature type="domain" description="Exonuclease" evidence="6">
    <location>
        <begin position="2"/>
        <end position="159"/>
    </location>
</feature>
<evidence type="ECO:0000256" key="2">
    <source>
        <dbReference type="ARBA" id="ARBA00022722"/>
    </source>
</evidence>
<keyword evidence="2" id="KW-0540">Nuclease</keyword>
<keyword evidence="3" id="KW-0378">Hydrolase</keyword>
<evidence type="ECO:0000313" key="8">
    <source>
        <dbReference type="Proteomes" id="UP000054007"/>
    </source>
</evidence>
<dbReference type="InterPro" id="IPR047021">
    <property type="entry name" value="REXO1/3/4-like"/>
</dbReference>
<dbReference type="GO" id="GO:0003676">
    <property type="term" value="F:nucleic acid binding"/>
    <property type="evidence" value="ECO:0007669"/>
    <property type="project" value="InterPro"/>
</dbReference>
<keyword evidence="8" id="KW-1185">Reference proteome</keyword>
<gene>
    <name evidence="7" type="ORF">CYLTODRAFT_454307</name>
</gene>
<evidence type="ECO:0000256" key="4">
    <source>
        <dbReference type="ARBA" id="ARBA00022839"/>
    </source>
</evidence>
<dbReference type="OrthoDB" id="8191639at2759"/>
<dbReference type="AlphaFoldDB" id="A0A0D7BBF2"/>
<dbReference type="Proteomes" id="UP000054007">
    <property type="component" value="Unassembled WGS sequence"/>
</dbReference>
<organism evidence="7 8">
    <name type="scientific">Cylindrobasidium torrendii FP15055 ss-10</name>
    <dbReference type="NCBI Taxonomy" id="1314674"/>
    <lineage>
        <taxon>Eukaryota</taxon>
        <taxon>Fungi</taxon>
        <taxon>Dikarya</taxon>
        <taxon>Basidiomycota</taxon>
        <taxon>Agaricomycotina</taxon>
        <taxon>Agaricomycetes</taxon>
        <taxon>Agaricomycetidae</taxon>
        <taxon>Agaricales</taxon>
        <taxon>Marasmiineae</taxon>
        <taxon>Physalacriaceae</taxon>
        <taxon>Cylindrobasidium</taxon>
    </lineage>
</organism>
<dbReference type="Gene3D" id="3.30.420.10">
    <property type="entry name" value="Ribonuclease H-like superfamily/Ribonuclease H"/>
    <property type="match status" value="1"/>
</dbReference>
<dbReference type="GO" id="GO:0004527">
    <property type="term" value="F:exonuclease activity"/>
    <property type="evidence" value="ECO:0007669"/>
    <property type="project" value="UniProtKB-KW"/>
</dbReference>
<dbReference type="SMART" id="SM00479">
    <property type="entry name" value="EXOIII"/>
    <property type="match status" value="1"/>
</dbReference>
<dbReference type="InterPro" id="IPR012337">
    <property type="entry name" value="RNaseH-like_sf"/>
</dbReference>
<dbReference type="EMBL" id="KN880522">
    <property type="protein sequence ID" value="KIY67575.1"/>
    <property type="molecule type" value="Genomic_DNA"/>
</dbReference>
<accession>A0A0D7BBF2</accession>
<evidence type="ECO:0000256" key="5">
    <source>
        <dbReference type="ARBA" id="ARBA00025599"/>
    </source>
</evidence>
<dbReference type="GO" id="GO:0006364">
    <property type="term" value="P:rRNA processing"/>
    <property type="evidence" value="ECO:0007669"/>
    <property type="project" value="UniProtKB-KW"/>
</dbReference>
<dbReference type="InterPro" id="IPR013520">
    <property type="entry name" value="Ribonucl_H"/>
</dbReference>
<evidence type="ECO:0000259" key="6">
    <source>
        <dbReference type="SMART" id="SM00479"/>
    </source>
</evidence>